<dbReference type="PANTHER" id="PTHR34309:SF10">
    <property type="entry name" value="SLR1406 PROTEIN"/>
    <property type="match status" value="1"/>
</dbReference>
<dbReference type="Pfam" id="PF03928">
    <property type="entry name" value="HbpS-like"/>
    <property type="match status" value="1"/>
</dbReference>
<dbReference type="InterPro" id="IPR005624">
    <property type="entry name" value="PduO/GlcC-like"/>
</dbReference>
<reference evidence="1 2" key="1">
    <citation type="submission" date="2019-12" db="EMBL/GenBank/DDBJ databases">
        <title>Complete genome sequence of Algicella marina strain 9Alg 56(T) isolated from the red alga Tichocarpus crinitus.</title>
        <authorList>
            <person name="Kim S.-G."/>
            <person name="Nedashkovskaya O.I."/>
        </authorList>
    </citation>
    <scope>NUCLEOTIDE SEQUENCE [LARGE SCALE GENOMIC DNA]</scope>
    <source>
        <strain evidence="1 2">9Alg 56</strain>
    </source>
</reference>
<dbReference type="AlphaFoldDB" id="A0A6P1SWH0"/>
<gene>
    <name evidence="1" type="ORF">GO499_02355</name>
</gene>
<sequence>MAYIPLRKARTMIRSVFRRQEQMSLKPLSVVLLDPGGHPIAFERQDGAAPGRFEIARAKAYGAVMLGIGGEAQYARAESQPYFALAANGAFDGKLVPVPGGILIRTGKGTVLGAMGVSGDTSENDSLCGVAAIEDAGFVAEP</sequence>
<dbReference type="KEGG" id="amaq:GO499_02355"/>
<dbReference type="InterPro" id="IPR038084">
    <property type="entry name" value="PduO/GlcC-like_sf"/>
</dbReference>
<protein>
    <submittedName>
        <fullName evidence="1">Heme-binding protein</fullName>
    </submittedName>
</protein>
<evidence type="ECO:0000313" key="2">
    <source>
        <dbReference type="Proteomes" id="UP000464495"/>
    </source>
</evidence>
<dbReference type="Proteomes" id="UP000464495">
    <property type="component" value="Chromosome"/>
</dbReference>
<dbReference type="SUPFAM" id="SSF143744">
    <property type="entry name" value="GlcG-like"/>
    <property type="match status" value="1"/>
</dbReference>
<proteinExistence type="predicted"/>
<dbReference type="Gene3D" id="3.30.450.150">
    <property type="entry name" value="Haem-degrading domain"/>
    <property type="match status" value="1"/>
</dbReference>
<evidence type="ECO:0000313" key="1">
    <source>
        <dbReference type="EMBL" id="QHQ34107.1"/>
    </source>
</evidence>
<name>A0A6P1SWH0_9RHOB</name>
<dbReference type="RefSeq" id="WP_161860678.1">
    <property type="nucleotide sequence ID" value="NZ_CP046620.1"/>
</dbReference>
<dbReference type="PANTHER" id="PTHR34309">
    <property type="entry name" value="SLR1406 PROTEIN"/>
    <property type="match status" value="1"/>
</dbReference>
<dbReference type="EMBL" id="CP046620">
    <property type="protein sequence ID" value="QHQ34107.1"/>
    <property type="molecule type" value="Genomic_DNA"/>
</dbReference>
<dbReference type="InterPro" id="IPR052517">
    <property type="entry name" value="GlcG_carb_metab_protein"/>
</dbReference>
<accession>A0A6P1SWH0</accession>
<organism evidence="1 2">
    <name type="scientific">Algicella marina</name>
    <dbReference type="NCBI Taxonomy" id="2683284"/>
    <lineage>
        <taxon>Bacteria</taxon>
        <taxon>Pseudomonadati</taxon>
        <taxon>Pseudomonadota</taxon>
        <taxon>Alphaproteobacteria</taxon>
        <taxon>Rhodobacterales</taxon>
        <taxon>Paracoccaceae</taxon>
        <taxon>Algicella</taxon>
    </lineage>
</organism>
<keyword evidence="2" id="KW-1185">Reference proteome</keyword>